<feature type="coiled-coil region" evidence="4">
    <location>
        <begin position="471"/>
        <end position="537"/>
    </location>
</feature>
<evidence type="ECO:0000256" key="1">
    <source>
        <dbReference type="ARBA" id="ARBA00004613"/>
    </source>
</evidence>
<evidence type="ECO:0000259" key="7">
    <source>
        <dbReference type="PROSITE" id="PS50871"/>
    </source>
</evidence>
<dbReference type="InParanoid" id="E9HCZ8"/>
<dbReference type="PANTHER" id="PTHR22923:SF62">
    <property type="entry name" value="CVP18"/>
    <property type="match status" value="1"/>
</dbReference>
<evidence type="ECO:0000313" key="9">
    <source>
        <dbReference type="Proteomes" id="UP000000305"/>
    </source>
</evidence>
<dbReference type="OrthoDB" id="10360143at2759"/>
<dbReference type="EMBL" id="GL732622">
    <property type="protein sequence ID" value="EFX70385.1"/>
    <property type="molecule type" value="Genomic_DNA"/>
</dbReference>
<dbReference type="InterPro" id="IPR008983">
    <property type="entry name" value="Tumour_necrosis_fac-like_dom"/>
</dbReference>
<feature type="chain" id="PRO_5003238043" description="C1q domain-containing protein" evidence="6">
    <location>
        <begin position="24"/>
        <end position="747"/>
    </location>
</feature>
<feature type="region of interest" description="Disordered" evidence="5">
    <location>
        <begin position="567"/>
        <end position="586"/>
    </location>
</feature>
<dbReference type="Gene3D" id="2.60.120.40">
    <property type="match status" value="1"/>
</dbReference>
<gene>
    <name evidence="8" type="ORF">DAPPUDRAFT_228352</name>
</gene>
<keyword evidence="9" id="KW-1185">Reference proteome</keyword>
<comment type="subcellular location">
    <subcellularLocation>
        <location evidence="1">Secreted</location>
    </subcellularLocation>
</comment>
<dbReference type="SMART" id="SM00110">
    <property type="entry name" value="C1Q"/>
    <property type="match status" value="1"/>
</dbReference>
<protein>
    <recommendedName>
        <fullName evidence="7">C1q domain-containing protein</fullName>
    </recommendedName>
</protein>
<feature type="region of interest" description="Disordered" evidence="5">
    <location>
        <begin position="324"/>
        <end position="355"/>
    </location>
</feature>
<accession>E9HCZ8</accession>
<dbReference type="HOGENOM" id="CLU_020234_0_0_1"/>
<keyword evidence="3 6" id="KW-0732">Signal</keyword>
<evidence type="ECO:0000256" key="6">
    <source>
        <dbReference type="SAM" id="SignalP"/>
    </source>
</evidence>
<reference evidence="8 9" key="1">
    <citation type="journal article" date="2011" name="Science">
        <title>The ecoresponsive genome of Daphnia pulex.</title>
        <authorList>
            <person name="Colbourne J.K."/>
            <person name="Pfrender M.E."/>
            <person name="Gilbert D."/>
            <person name="Thomas W.K."/>
            <person name="Tucker A."/>
            <person name="Oakley T.H."/>
            <person name="Tokishita S."/>
            <person name="Aerts A."/>
            <person name="Arnold G.J."/>
            <person name="Basu M.K."/>
            <person name="Bauer D.J."/>
            <person name="Caceres C.E."/>
            <person name="Carmel L."/>
            <person name="Casola C."/>
            <person name="Choi J.H."/>
            <person name="Detter J.C."/>
            <person name="Dong Q."/>
            <person name="Dusheyko S."/>
            <person name="Eads B.D."/>
            <person name="Frohlich T."/>
            <person name="Geiler-Samerotte K.A."/>
            <person name="Gerlach D."/>
            <person name="Hatcher P."/>
            <person name="Jogdeo S."/>
            <person name="Krijgsveld J."/>
            <person name="Kriventseva E.V."/>
            <person name="Kultz D."/>
            <person name="Laforsch C."/>
            <person name="Lindquist E."/>
            <person name="Lopez J."/>
            <person name="Manak J.R."/>
            <person name="Muller J."/>
            <person name="Pangilinan J."/>
            <person name="Patwardhan R.P."/>
            <person name="Pitluck S."/>
            <person name="Pritham E.J."/>
            <person name="Rechtsteiner A."/>
            <person name="Rho M."/>
            <person name="Rogozin I.B."/>
            <person name="Sakarya O."/>
            <person name="Salamov A."/>
            <person name="Schaack S."/>
            <person name="Shapiro H."/>
            <person name="Shiga Y."/>
            <person name="Skalitzky C."/>
            <person name="Smith Z."/>
            <person name="Souvorov A."/>
            <person name="Sung W."/>
            <person name="Tang Z."/>
            <person name="Tsuchiya D."/>
            <person name="Tu H."/>
            <person name="Vos H."/>
            <person name="Wang M."/>
            <person name="Wolf Y.I."/>
            <person name="Yamagata H."/>
            <person name="Yamada T."/>
            <person name="Ye Y."/>
            <person name="Shaw J.R."/>
            <person name="Andrews J."/>
            <person name="Crease T.J."/>
            <person name="Tang H."/>
            <person name="Lucas S.M."/>
            <person name="Robertson H.M."/>
            <person name="Bork P."/>
            <person name="Koonin E.V."/>
            <person name="Zdobnov E.M."/>
            <person name="Grigoriev I.V."/>
            <person name="Lynch M."/>
            <person name="Boore J.L."/>
        </authorList>
    </citation>
    <scope>NUCLEOTIDE SEQUENCE [LARGE SCALE GENOMIC DNA]</scope>
</reference>
<evidence type="ECO:0000256" key="4">
    <source>
        <dbReference type="SAM" id="Coils"/>
    </source>
</evidence>
<dbReference type="PROSITE" id="PS50871">
    <property type="entry name" value="C1Q"/>
    <property type="match status" value="1"/>
</dbReference>
<evidence type="ECO:0000313" key="8">
    <source>
        <dbReference type="EMBL" id="EFX70385.1"/>
    </source>
</evidence>
<keyword evidence="2" id="KW-0964">Secreted</keyword>
<proteinExistence type="predicted"/>
<dbReference type="KEGG" id="dpx:DAPPUDRAFT_228352"/>
<feature type="signal peptide" evidence="6">
    <location>
        <begin position="1"/>
        <end position="23"/>
    </location>
</feature>
<feature type="compositionally biased region" description="Basic and acidic residues" evidence="5">
    <location>
        <begin position="326"/>
        <end position="352"/>
    </location>
</feature>
<dbReference type="SUPFAM" id="SSF49842">
    <property type="entry name" value="TNF-like"/>
    <property type="match status" value="1"/>
</dbReference>
<dbReference type="Proteomes" id="UP000000305">
    <property type="component" value="Unassembled WGS sequence"/>
</dbReference>
<evidence type="ECO:0000256" key="3">
    <source>
        <dbReference type="ARBA" id="ARBA00022729"/>
    </source>
</evidence>
<name>E9HCZ8_DAPPU</name>
<dbReference type="InterPro" id="IPR050822">
    <property type="entry name" value="Cerebellin_Synaptic_Org"/>
</dbReference>
<dbReference type="GO" id="GO:0005615">
    <property type="term" value="C:extracellular space"/>
    <property type="evidence" value="ECO:0000318"/>
    <property type="project" value="GO_Central"/>
</dbReference>
<dbReference type="PANTHER" id="PTHR22923">
    <property type="entry name" value="CEREBELLIN-RELATED"/>
    <property type="match status" value="1"/>
</dbReference>
<feature type="compositionally biased region" description="Basic and acidic residues" evidence="5">
    <location>
        <begin position="567"/>
        <end position="585"/>
    </location>
</feature>
<dbReference type="AlphaFoldDB" id="E9HCZ8"/>
<organism evidence="8 9">
    <name type="scientific">Daphnia pulex</name>
    <name type="common">Water flea</name>
    <dbReference type="NCBI Taxonomy" id="6669"/>
    <lineage>
        <taxon>Eukaryota</taxon>
        <taxon>Metazoa</taxon>
        <taxon>Ecdysozoa</taxon>
        <taxon>Arthropoda</taxon>
        <taxon>Crustacea</taxon>
        <taxon>Branchiopoda</taxon>
        <taxon>Diplostraca</taxon>
        <taxon>Cladocera</taxon>
        <taxon>Anomopoda</taxon>
        <taxon>Daphniidae</taxon>
        <taxon>Daphnia</taxon>
    </lineage>
</organism>
<dbReference type="eggNOG" id="ENOG502SBZT">
    <property type="taxonomic scope" value="Eukaryota"/>
</dbReference>
<dbReference type="Pfam" id="PF00386">
    <property type="entry name" value="C1q"/>
    <property type="match status" value="1"/>
</dbReference>
<evidence type="ECO:0000256" key="2">
    <source>
        <dbReference type="ARBA" id="ARBA00022525"/>
    </source>
</evidence>
<evidence type="ECO:0000256" key="5">
    <source>
        <dbReference type="SAM" id="MobiDB-lite"/>
    </source>
</evidence>
<sequence length="747" mass="85524">MATITQHILIAIFSVIAVCYCNSQSDNPGSASSSCAKLQISPDTLSSIEYGNFLIEIYEHANNRETTTTPSEKKYFYSPIAILDHKSAVSLYNNVTKQPEMRFHIEMWNDVQKLRLIPLEKVILSSNIPTADYSLSPVWTNYDRSKTLRLSLSCYDQKVCDGLANEMRSNPKQFDHFKLLYSLSSQKSQTKQTTISIDSITSGQLVTTLLQKFGEEKEVFLTANDEKKMLMETATNIRMDTFDDSEVVTPDTETQIFNILKDLLVTSRTTIKEQSDKMWNSVFWDEENYRPDKTTQMLNEIINKLDEETQKKLADMFQKVEGQSEVIEKSPGLDEEHSINEKWELSKNHSDGKNSSLLENKERIQHNHSNSWVDVDRISSQISEKIENDSDSSRREEVLKEHVVKLLQESRNHVQWDGEKFVPKPMQLGIVNLHQFRDSQSFQDRNVRVRYTNAELSAPLKFVEHAELTVVDEWNNLKDELKDTRELLKTAVMNLTKMSTELSNVKSDFTNTKIDLANKLEGTRQELVKTKIELEKTMSDFSKTVDDLSGKLNEMKIIAGNSSSSELKDSAKLQGDRQKSAEENLKKHRKDLQKWIGYAEEKSAPAHFYVQRNSDFKKTDTPIPFNLALVNEGNAMDISSGIFTAPRPGIYFFSFTTMLVFPRSSPRVYLYVKLYVNEFSTTTGAVNAAKTVAHEFRLLAFHSSRKLEKGDKVFVTIDCRPDAAYLVDSVLHFTHFTGFMLEEEIVA</sequence>
<dbReference type="InterPro" id="IPR001073">
    <property type="entry name" value="C1q_dom"/>
</dbReference>
<feature type="domain" description="C1q" evidence="7">
    <location>
        <begin position="601"/>
        <end position="747"/>
    </location>
</feature>
<keyword evidence="4" id="KW-0175">Coiled coil</keyword>